<comment type="caution">
    <text evidence="6">The sequence shown here is derived from an EMBL/GenBank/DDBJ whole genome shotgun (WGS) entry which is preliminary data.</text>
</comment>
<dbReference type="Proteomes" id="UP001190700">
    <property type="component" value="Unassembled WGS sequence"/>
</dbReference>
<feature type="domain" description="Peptide methionine sulphoxide reductase MsrA" evidence="5">
    <location>
        <begin position="49"/>
        <end position="199"/>
    </location>
</feature>
<dbReference type="PANTHER" id="PTHR43774">
    <property type="entry name" value="PEPTIDE METHIONINE SULFOXIDE REDUCTASE"/>
    <property type="match status" value="1"/>
</dbReference>
<evidence type="ECO:0000313" key="6">
    <source>
        <dbReference type="EMBL" id="KAK3281910.1"/>
    </source>
</evidence>
<evidence type="ECO:0000256" key="1">
    <source>
        <dbReference type="ARBA" id="ARBA00005591"/>
    </source>
</evidence>
<evidence type="ECO:0000313" key="7">
    <source>
        <dbReference type="Proteomes" id="UP001190700"/>
    </source>
</evidence>
<dbReference type="PANTHER" id="PTHR43774:SF1">
    <property type="entry name" value="PEPTIDE METHIONINE SULFOXIDE REDUCTASE MSRA 2"/>
    <property type="match status" value="1"/>
</dbReference>
<dbReference type="InterPro" id="IPR002569">
    <property type="entry name" value="Met_Sox_Rdtase_MsrA_dom"/>
</dbReference>
<dbReference type="EMBL" id="LGRX02003652">
    <property type="protein sequence ID" value="KAK3281910.1"/>
    <property type="molecule type" value="Genomic_DNA"/>
</dbReference>
<sequence>MFINGALYAAAIPIVFDLIQDLGVDFGEDAVPVPGYGPEQGVGTKYQVAAFAGGCFWCMEAPFDKLGDGVIATLSGYTGGATENPTYREVSAGTTGHAETVQVVYDPTLVSYEQLLDAYWHSIDPTTLDRQFVDSGTQYRTAIYYYNEEQKRLAETSRDDLAAANTFRAPIVTEITEASTFYPAEKYHQDYYKKKAMKYSFYRSLSEHQLGLNYL</sequence>
<evidence type="ECO:0000256" key="4">
    <source>
        <dbReference type="ARBA" id="ARBA00030643"/>
    </source>
</evidence>
<dbReference type="NCBIfam" id="TIGR00401">
    <property type="entry name" value="msrA"/>
    <property type="match status" value="1"/>
</dbReference>
<protein>
    <recommendedName>
        <fullName evidence="2">peptide-methionine (S)-S-oxide reductase</fullName>
        <ecNumber evidence="2">1.8.4.11</ecNumber>
    </recommendedName>
    <alternativeName>
        <fullName evidence="4">Peptide-methionine (S)-S-oxide reductase</fullName>
    </alternativeName>
</protein>
<evidence type="ECO:0000259" key="5">
    <source>
        <dbReference type="Pfam" id="PF01625"/>
    </source>
</evidence>
<comment type="similarity">
    <text evidence="1">Belongs to the MsrA Met sulfoxide reductase family.</text>
</comment>
<evidence type="ECO:0000256" key="3">
    <source>
        <dbReference type="ARBA" id="ARBA00023002"/>
    </source>
</evidence>
<dbReference type="SUPFAM" id="SSF55068">
    <property type="entry name" value="Peptide methionine sulfoxide reductase"/>
    <property type="match status" value="1"/>
</dbReference>
<name>A0AAE0GPV0_9CHLO</name>
<dbReference type="Gene3D" id="3.30.1060.10">
    <property type="entry name" value="Peptide methionine sulphoxide reductase MsrA"/>
    <property type="match status" value="1"/>
</dbReference>
<accession>A0AAE0GPV0</accession>
<organism evidence="6 7">
    <name type="scientific">Cymbomonas tetramitiformis</name>
    <dbReference type="NCBI Taxonomy" id="36881"/>
    <lineage>
        <taxon>Eukaryota</taxon>
        <taxon>Viridiplantae</taxon>
        <taxon>Chlorophyta</taxon>
        <taxon>Pyramimonadophyceae</taxon>
        <taxon>Pyramimonadales</taxon>
        <taxon>Pyramimonadaceae</taxon>
        <taxon>Cymbomonas</taxon>
    </lineage>
</organism>
<dbReference type="AlphaFoldDB" id="A0AAE0GPV0"/>
<dbReference type="Pfam" id="PF01625">
    <property type="entry name" value="PMSR"/>
    <property type="match status" value="1"/>
</dbReference>
<dbReference type="HAMAP" id="MF_01401">
    <property type="entry name" value="MsrA"/>
    <property type="match status" value="1"/>
</dbReference>
<evidence type="ECO:0000256" key="2">
    <source>
        <dbReference type="ARBA" id="ARBA00012502"/>
    </source>
</evidence>
<dbReference type="EC" id="1.8.4.11" evidence="2"/>
<dbReference type="InterPro" id="IPR036509">
    <property type="entry name" value="Met_Sox_Rdtase_MsrA_sf"/>
</dbReference>
<keyword evidence="3" id="KW-0560">Oxidoreductase</keyword>
<keyword evidence="7" id="KW-1185">Reference proteome</keyword>
<gene>
    <name evidence="6" type="ORF">CYMTET_10325</name>
</gene>
<proteinExistence type="inferred from homology"/>
<reference evidence="6 7" key="1">
    <citation type="journal article" date="2015" name="Genome Biol. Evol.">
        <title>Comparative Genomics of a Bacterivorous Green Alga Reveals Evolutionary Causalities and Consequences of Phago-Mixotrophic Mode of Nutrition.</title>
        <authorList>
            <person name="Burns J.A."/>
            <person name="Paasch A."/>
            <person name="Narechania A."/>
            <person name="Kim E."/>
        </authorList>
    </citation>
    <scope>NUCLEOTIDE SEQUENCE [LARGE SCALE GENOMIC DNA]</scope>
    <source>
        <strain evidence="6 7">PLY_AMNH</strain>
    </source>
</reference>
<dbReference type="GO" id="GO:0008113">
    <property type="term" value="F:peptide-methionine (S)-S-oxide reductase activity"/>
    <property type="evidence" value="ECO:0007669"/>
    <property type="project" value="UniProtKB-EC"/>
</dbReference>